<evidence type="ECO:0000256" key="1">
    <source>
        <dbReference type="SAM" id="Phobius"/>
    </source>
</evidence>
<feature type="transmembrane region" description="Helical" evidence="1">
    <location>
        <begin position="67"/>
        <end position="89"/>
    </location>
</feature>
<dbReference type="OrthoDB" id="1115671at2"/>
<keyword evidence="4" id="KW-1185">Reference proteome</keyword>
<evidence type="ECO:0000313" key="4">
    <source>
        <dbReference type="Proteomes" id="UP000198379"/>
    </source>
</evidence>
<evidence type="ECO:0000259" key="2">
    <source>
        <dbReference type="Pfam" id="PF02517"/>
    </source>
</evidence>
<evidence type="ECO:0000313" key="3">
    <source>
        <dbReference type="EMBL" id="SNS00403.1"/>
    </source>
</evidence>
<dbReference type="InterPro" id="IPR003675">
    <property type="entry name" value="Rce1/LyrA-like_dom"/>
</dbReference>
<keyword evidence="1" id="KW-0812">Transmembrane</keyword>
<dbReference type="GO" id="GO:0080120">
    <property type="term" value="P:CAAX-box protein maturation"/>
    <property type="evidence" value="ECO:0007669"/>
    <property type="project" value="UniProtKB-ARBA"/>
</dbReference>
<reference evidence="3 4" key="1">
    <citation type="submission" date="2017-06" db="EMBL/GenBank/DDBJ databases">
        <authorList>
            <person name="Kim H.J."/>
            <person name="Triplett B.A."/>
        </authorList>
    </citation>
    <scope>NUCLEOTIDE SEQUENCE [LARGE SCALE GENOMIC DNA]</scope>
    <source>
        <strain evidence="3 4">DSM 25597</strain>
    </source>
</reference>
<dbReference type="Pfam" id="PF02517">
    <property type="entry name" value="Rce1-like"/>
    <property type="match status" value="1"/>
</dbReference>
<gene>
    <name evidence="3" type="ORF">SAMN06265376_105206</name>
</gene>
<dbReference type="RefSeq" id="WP_089372460.1">
    <property type="nucleotide sequence ID" value="NZ_BMEP01000006.1"/>
</dbReference>
<keyword evidence="1" id="KW-1133">Transmembrane helix</keyword>
<name>A0A239AZN0_9FLAO</name>
<accession>A0A239AZN0</accession>
<keyword evidence="1" id="KW-0472">Membrane</keyword>
<protein>
    <recommendedName>
        <fullName evidence="2">CAAX prenyl protease 2/Lysostaphin resistance protein A-like domain-containing protein</fullName>
    </recommendedName>
</protein>
<sequence>MMSRKLLEIIAVFLTAIGKFVFMDYLEWRFPYVVGASLFWLLYIIYRWRVTPEIFKNWGFRKDNFKEVLKIVLPFGIMGILTMIIIGSIQGTINITWHIIPIFISYPIWGTIQQFLLIALLAGNLSDLNIPKLSKPIIILIAALMFAGVHYPFWWLIIATFILAIFYGYVYLKKRNVYVLGLFHGWLGGLFYYTVMDTDPFLDTFGKLIYGS</sequence>
<feature type="transmembrane region" description="Helical" evidence="1">
    <location>
        <begin position="28"/>
        <end position="46"/>
    </location>
</feature>
<dbReference type="AlphaFoldDB" id="A0A239AZN0"/>
<dbReference type="Proteomes" id="UP000198379">
    <property type="component" value="Unassembled WGS sequence"/>
</dbReference>
<feature type="transmembrane region" description="Helical" evidence="1">
    <location>
        <begin position="177"/>
        <end position="195"/>
    </location>
</feature>
<organism evidence="3 4">
    <name type="scientific">Dokdonia pacifica</name>
    <dbReference type="NCBI Taxonomy" id="1627892"/>
    <lineage>
        <taxon>Bacteria</taxon>
        <taxon>Pseudomonadati</taxon>
        <taxon>Bacteroidota</taxon>
        <taxon>Flavobacteriia</taxon>
        <taxon>Flavobacteriales</taxon>
        <taxon>Flavobacteriaceae</taxon>
        <taxon>Dokdonia</taxon>
    </lineage>
</organism>
<feature type="transmembrane region" description="Helical" evidence="1">
    <location>
        <begin position="133"/>
        <end position="149"/>
    </location>
</feature>
<feature type="transmembrane region" description="Helical" evidence="1">
    <location>
        <begin position="155"/>
        <end position="172"/>
    </location>
</feature>
<dbReference type="EMBL" id="FZNY01000005">
    <property type="protein sequence ID" value="SNS00403.1"/>
    <property type="molecule type" value="Genomic_DNA"/>
</dbReference>
<proteinExistence type="predicted"/>
<feature type="domain" description="CAAX prenyl protease 2/Lysostaphin resistance protein A-like" evidence="2">
    <location>
        <begin position="119"/>
        <end position="185"/>
    </location>
</feature>
<dbReference type="GO" id="GO:0004175">
    <property type="term" value="F:endopeptidase activity"/>
    <property type="evidence" value="ECO:0007669"/>
    <property type="project" value="UniProtKB-ARBA"/>
</dbReference>
<feature type="transmembrane region" description="Helical" evidence="1">
    <location>
        <begin position="95"/>
        <end position="121"/>
    </location>
</feature>